<feature type="DNA-binding region" description="H-T-H motif" evidence="2">
    <location>
        <begin position="27"/>
        <end position="46"/>
    </location>
</feature>
<keyword evidence="6" id="KW-1185">Reference proteome</keyword>
<dbReference type="Gene3D" id="1.10.10.60">
    <property type="entry name" value="Homeodomain-like"/>
    <property type="match status" value="1"/>
</dbReference>
<proteinExistence type="predicted"/>
<sequence length="234" mass="27309">MAGRDTKTRIKEIGLNLFQERGFENVTINEICEQSGINKHTFYYYFKSKDELLKDFYELPYDIGTEYFVQILNAENYVEQLLLSYNPFLEHISESGTEIARQLFIKNLNCDVGTFRINEKRGAMMQMQCDIIGKGQKAGEIRNSSDAQMLCALVHQTFMSTSFAWVMSDGSFDFAKVIRTEVEVLLDVKPELRKGDKIDIGAIWKNIKGSDRRKRHMEAREKHARHRRERETDQ</sequence>
<dbReference type="PATRIC" id="fig|270498.16.peg.3015"/>
<dbReference type="EMBL" id="LAYJ01000111">
    <property type="protein sequence ID" value="KKI50472.1"/>
    <property type="molecule type" value="Genomic_DNA"/>
</dbReference>
<organism evidence="5 6">
    <name type="scientific">Christensenella hongkongensis</name>
    <dbReference type="NCBI Taxonomy" id="270498"/>
    <lineage>
        <taxon>Bacteria</taxon>
        <taxon>Bacillati</taxon>
        <taxon>Bacillota</taxon>
        <taxon>Clostridia</taxon>
        <taxon>Christensenellales</taxon>
        <taxon>Christensenellaceae</taxon>
        <taxon>Christensenella</taxon>
    </lineage>
</organism>
<dbReference type="PRINTS" id="PR00455">
    <property type="entry name" value="HTHTETR"/>
</dbReference>
<evidence type="ECO:0000256" key="2">
    <source>
        <dbReference type="PROSITE-ProRule" id="PRU00335"/>
    </source>
</evidence>
<name>A0A0M2NJ55_9FIRM</name>
<dbReference type="SUPFAM" id="SSF46689">
    <property type="entry name" value="Homeodomain-like"/>
    <property type="match status" value="1"/>
</dbReference>
<dbReference type="InterPro" id="IPR013570">
    <property type="entry name" value="Tscrpt_reg_YsiA_C"/>
</dbReference>
<dbReference type="Gene3D" id="1.10.357.10">
    <property type="entry name" value="Tetracycline Repressor, domain 2"/>
    <property type="match status" value="1"/>
</dbReference>
<keyword evidence="1 2" id="KW-0238">DNA-binding</keyword>
<dbReference type="PROSITE" id="PS50977">
    <property type="entry name" value="HTH_TETR_2"/>
    <property type="match status" value="1"/>
</dbReference>
<dbReference type="GO" id="GO:0003677">
    <property type="term" value="F:DNA binding"/>
    <property type="evidence" value="ECO:0007669"/>
    <property type="project" value="UniProtKB-UniRule"/>
</dbReference>
<dbReference type="STRING" id="270498.CHK_2064"/>
<evidence type="ECO:0000256" key="1">
    <source>
        <dbReference type="ARBA" id="ARBA00023125"/>
    </source>
</evidence>
<evidence type="ECO:0000259" key="4">
    <source>
        <dbReference type="PROSITE" id="PS50977"/>
    </source>
</evidence>
<evidence type="ECO:0000313" key="6">
    <source>
        <dbReference type="Proteomes" id="UP000034076"/>
    </source>
</evidence>
<accession>A0A0M2NJ55</accession>
<gene>
    <name evidence="5" type="ORF">CHK_2064</name>
</gene>
<feature type="compositionally biased region" description="Basic residues" evidence="3">
    <location>
        <begin position="213"/>
        <end position="228"/>
    </location>
</feature>
<feature type="domain" description="HTH tetR-type" evidence="4">
    <location>
        <begin position="4"/>
        <end position="64"/>
    </location>
</feature>
<dbReference type="InterPro" id="IPR050624">
    <property type="entry name" value="HTH-type_Tx_Regulator"/>
</dbReference>
<dbReference type="RefSeq" id="WP_052740506.1">
    <property type="nucleotide sequence ID" value="NZ_LAYJ01000111.1"/>
</dbReference>
<dbReference type="InterPro" id="IPR009057">
    <property type="entry name" value="Homeodomain-like_sf"/>
</dbReference>
<dbReference type="InterPro" id="IPR036271">
    <property type="entry name" value="Tet_transcr_reg_TetR-rel_C_sf"/>
</dbReference>
<dbReference type="OrthoDB" id="494991at2"/>
<dbReference type="SUPFAM" id="SSF48498">
    <property type="entry name" value="Tetracyclin repressor-like, C-terminal domain"/>
    <property type="match status" value="1"/>
</dbReference>
<dbReference type="PANTHER" id="PTHR43479:SF11">
    <property type="entry name" value="ACREF_ENVCD OPERON REPRESSOR-RELATED"/>
    <property type="match status" value="1"/>
</dbReference>
<comment type="caution">
    <text evidence="5">The sequence shown here is derived from an EMBL/GenBank/DDBJ whole genome shotgun (WGS) entry which is preliminary data.</text>
</comment>
<dbReference type="AlphaFoldDB" id="A0A0M2NJ55"/>
<dbReference type="Proteomes" id="UP000034076">
    <property type="component" value="Unassembled WGS sequence"/>
</dbReference>
<evidence type="ECO:0000256" key="3">
    <source>
        <dbReference type="SAM" id="MobiDB-lite"/>
    </source>
</evidence>
<dbReference type="PANTHER" id="PTHR43479">
    <property type="entry name" value="ACREF/ENVCD OPERON REPRESSOR-RELATED"/>
    <property type="match status" value="1"/>
</dbReference>
<dbReference type="Pfam" id="PF00440">
    <property type="entry name" value="TetR_N"/>
    <property type="match status" value="1"/>
</dbReference>
<protein>
    <submittedName>
        <fullName evidence="5">Transcriptional regulator, TetR family</fullName>
    </submittedName>
</protein>
<dbReference type="InterPro" id="IPR001647">
    <property type="entry name" value="HTH_TetR"/>
</dbReference>
<reference evidence="5 6" key="1">
    <citation type="submission" date="2015-04" db="EMBL/GenBank/DDBJ databases">
        <title>Draft genome sequence of bacteremic isolate Catabacter hongkongensis type strain HKU16T.</title>
        <authorList>
            <person name="Lau S.K."/>
            <person name="Teng J.L."/>
            <person name="Huang Y."/>
            <person name="Curreem S.O."/>
            <person name="Tsui S.K."/>
            <person name="Woo P.C."/>
        </authorList>
    </citation>
    <scope>NUCLEOTIDE SEQUENCE [LARGE SCALE GENOMIC DNA]</scope>
    <source>
        <strain evidence="5 6">HKU16</strain>
    </source>
</reference>
<evidence type="ECO:0000313" key="5">
    <source>
        <dbReference type="EMBL" id="KKI50472.1"/>
    </source>
</evidence>
<feature type="region of interest" description="Disordered" evidence="3">
    <location>
        <begin position="213"/>
        <end position="234"/>
    </location>
</feature>
<dbReference type="Pfam" id="PF08359">
    <property type="entry name" value="TetR_C_4"/>
    <property type="match status" value="1"/>
</dbReference>